<feature type="domain" description="EF-hand" evidence="4">
    <location>
        <begin position="66"/>
        <end position="101"/>
    </location>
</feature>
<dbReference type="SMART" id="SM00054">
    <property type="entry name" value="EFh"/>
    <property type="match status" value="1"/>
</dbReference>
<keyword evidence="2" id="KW-0677">Repeat</keyword>
<feature type="non-terminal residue" evidence="5">
    <location>
        <position position="1"/>
    </location>
</feature>
<dbReference type="PANTHER" id="PTHR23055">
    <property type="entry name" value="CALCIUM BINDING PROTEINS"/>
    <property type="match status" value="1"/>
</dbReference>
<dbReference type="InterPro" id="IPR002048">
    <property type="entry name" value="EF_hand_dom"/>
</dbReference>
<dbReference type="PANTHER" id="PTHR23055:SF69">
    <property type="entry name" value="NEURONAL CALCIUM SENSOR 2"/>
    <property type="match status" value="1"/>
</dbReference>
<organism evidence="5 6">
    <name type="scientific">Rotaria socialis</name>
    <dbReference type="NCBI Taxonomy" id="392032"/>
    <lineage>
        <taxon>Eukaryota</taxon>
        <taxon>Metazoa</taxon>
        <taxon>Spiralia</taxon>
        <taxon>Gnathifera</taxon>
        <taxon>Rotifera</taxon>
        <taxon>Eurotatoria</taxon>
        <taxon>Bdelloidea</taxon>
        <taxon>Philodinida</taxon>
        <taxon>Philodinidae</taxon>
        <taxon>Rotaria</taxon>
    </lineage>
</organism>
<evidence type="ECO:0000259" key="4">
    <source>
        <dbReference type="PROSITE" id="PS50222"/>
    </source>
</evidence>
<dbReference type="Proteomes" id="UP000663848">
    <property type="component" value="Unassembled WGS sequence"/>
</dbReference>
<dbReference type="PRINTS" id="PR00450">
    <property type="entry name" value="RECOVERIN"/>
</dbReference>
<dbReference type="SUPFAM" id="SSF47473">
    <property type="entry name" value="EF-hand"/>
    <property type="match status" value="1"/>
</dbReference>
<gene>
    <name evidence="5" type="ORF">QYT958_LOCUS21385</name>
</gene>
<dbReference type="InterPro" id="IPR011992">
    <property type="entry name" value="EF-hand-dom_pair"/>
</dbReference>
<proteinExistence type="predicted"/>
<evidence type="ECO:0000256" key="3">
    <source>
        <dbReference type="ARBA" id="ARBA00022837"/>
    </source>
</evidence>
<dbReference type="AlphaFoldDB" id="A0A821LUC0"/>
<feature type="non-terminal residue" evidence="5">
    <location>
        <position position="101"/>
    </location>
</feature>
<evidence type="ECO:0000256" key="1">
    <source>
        <dbReference type="ARBA" id="ARBA00022723"/>
    </source>
</evidence>
<evidence type="ECO:0000256" key="2">
    <source>
        <dbReference type="ARBA" id="ARBA00022737"/>
    </source>
</evidence>
<dbReference type="Gene3D" id="1.10.238.10">
    <property type="entry name" value="EF-hand"/>
    <property type="match status" value="1"/>
</dbReference>
<evidence type="ECO:0000313" key="6">
    <source>
        <dbReference type="Proteomes" id="UP000663848"/>
    </source>
</evidence>
<protein>
    <recommendedName>
        <fullName evidence="4">EF-hand domain-containing protein</fullName>
    </recommendedName>
</protein>
<dbReference type="PROSITE" id="PS00018">
    <property type="entry name" value="EF_HAND_1"/>
    <property type="match status" value="1"/>
</dbReference>
<dbReference type="EMBL" id="CAJOBR010003902">
    <property type="protein sequence ID" value="CAF4757052.1"/>
    <property type="molecule type" value="Genomic_DNA"/>
</dbReference>
<sequence length="101" mass="11440">MGNKGAKKSGSTELTPKQIAMLKANTNYSEREIREWHAGFLRDCPNGRLDKKKFIEVYKQFYPHGKADNFCKLAFDTFDSNDDGTIDFDEFLLAISATSHG</sequence>
<reference evidence="5" key="1">
    <citation type="submission" date="2021-02" db="EMBL/GenBank/DDBJ databases">
        <authorList>
            <person name="Nowell W R."/>
        </authorList>
    </citation>
    <scope>NUCLEOTIDE SEQUENCE</scope>
</reference>
<dbReference type="InterPro" id="IPR018247">
    <property type="entry name" value="EF_Hand_1_Ca_BS"/>
</dbReference>
<comment type="caution">
    <text evidence="5">The sequence shown here is derived from an EMBL/GenBank/DDBJ whole genome shotgun (WGS) entry which is preliminary data.</text>
</comment>
<evidence type="ECO:0000313" key="5">
    <source>
        <dbReference type="EMBL" id="CAF4757052.1"/>
    </source>
</evidence>
<dbReference type="GO" id="GO:0005509">
    <property type="term" value="F:calcium ion binding"/>
    <property type="evidence" value="ECO:0007669"/>
    <property type="project" value="InterPro"/>
</dbReference>
<dbReference type="PROSITE" id="PS50222">
    <property type="entry name" value="EF_HAND_2"/>
    <property type="match status" value="1"/>
</dbReference>
<accession>A0A821LUC0</accession>
<name>A0A821LUC0_9BILA</name>
<keyword evidence="3" id="KW-0106">Calcium</keyword>
<keyword evidence="1" id="KW-0479">Metal-binding</keyword>
<dbReference type="InterPro" id="IPR028846">
    <property type="entry name" value="Recoverin"/>
</dbReference>
<dbReference type="Pfam" id="PF00036">
    <property type="entry name" value="EF-hand_1"/>
    <property type="match status" value="1"/>
</dbReference>